<accession>A0AAV9Y3G4</accession>
<feature type="transmembrane region" description="Helical" evidence="5">
    <location>
        <begin position="42"/>
        <end position="63"/>
    </location>
</feature>
<dbReference type="PANTHER" id="PTHR11132">
    <property type="entry name" value="SOLUTE CARRIER FAMILY 35"/>
    <property type="match status" value="1"/>
</dbReference>
<evidence type="ECO:0000256" key="2">
    <source>
        <dbReference type="ARBA" id="ARBA00022692"/>
    </source>
</evidence>
<comment type="subcellular location">
    <subcellularLocation>
        <location evidence="1">Membrane</location>
        <topology evidence="1">Multi-pass membrane protein</topology>
    </subcellularLocation>
</comment>
<dbReference type="InterPro" id="IPR050186">
    <property type="entry name" value="TPT_transporter"/>
</dbReference>
<feature type="transmembrane region" description="Helical" evidence="5">
    <location>
        <begin position="134"/>
        <end position="151"/>
    </location>
</feature>
<keyword evidence="8" id="KW-1185">Reference proteome</keyword>
<evidence type="ECO:0000313" key="7">
    <source>
        <dbReference type="EMBL" id="KAK6591220.1"/>
    </source>
</evidence>
<protein>
    <recommendedName>
        <fullName evidence="6">Sugar phosphate transporter domain-containing protein</fullName>
    </recommendedName>
</protein>
<dbReference type="EMBL" id="JAWDEY010000001">
    <property type="protein sequence ID" value="KAK6591220.1"/>
    <property type="molecule type" value="Genomic_DNA"/>
</dbReference>
<feature type="domain" description="Sugar phosphate transporter" evidence="6">
    <location>
        <begin position="10"/>
        <end position="302"/>
    </location>
</feature>
<name>A0AAV9Y3G4_9CRYT</name>
<feature type="transmembrane region" description="Helical" evidence="5">
    <location>
        <begin position="285"/>
        <end position="310"/>
    </location>
</feature>
<comment type="caution">
    <text evidence="7">The sequence shown here is derived from an EMBL/GenBank/DDBJ whole genome shotgun (WGS) entry which is preliminary data.</text>
</comment>
<gene>
    <name evidence="7" type="ORF">RS030_101651</name>
</gene>
<dbReference type="Proteomes" id="UP001311799">
    <property type="component" value="Unassembled WGS sequence"/>
</dbReference>
<dbReference type="SUPFAM" id="SSF103481">
    <property type="entry name" value="Multidrug resistance efflux transporter EmrE"/>
    <property type="match status" value="2"/>
</dbReference>
<feature type="transmembrane region" description="Helical" evidence="5">
    <location>
        <begin position="231"/>
        <end position="253"/>
    </location>
</feature>
<feature type="transmembrane region" description="Helical" evidence="5">
    <location>
        <begin position="12"/>
        <end position="30"/>
    </location>
</feature>
<dbReference type="InterPro" id="IPR037185">
    <property type="entry name" value="EmrE-like"/>
</dbReference>
<evidence type="ECO:0000256" key="5">
    <source>
        <dbReference type="SAM" id="Phobius"/>
    </source>
</evidence>
<dbReference type="InterPro" id="IPR004853">
    <property type="entry name" value="Sugar_P_trans_dom"/>
</dbReference>
<organism evidence="7 8">
    <name type="scientific">Cryptosporidium xiaoi</name>
    <dbReference type="NCBI Taxonomy" id="659607"/>
    <lineage>
        <taxon>Eukaryota</taxon>
        <taxon>Sar</taxon>
        <taxon>Alveolata</taxon>
        <taxon>Apicomplexa</taxon>
        <taxon>Conoidasida</taxon>
        <taxon>Coccidia</taxon>
        <taxon>Eucoccidiorida</taxon>
        <taxon>Eimeriorina</taxon>
        <taxon>Cryptosporidiidae</taxon>
        <taxon>Cryptosporidium</taxon>
    </lineage>
</organism>
<feature type="transmembrane region" description="Helical" evidence="5">
    <location>
        <begin position="157"/>
        <end position="178"/>
    </location>
</feature>
<keyword evidence="4 5" id="KW-0472">Membrane</keyword>
<feature type="transmembrane region" description="Helical" evidence="5">
    <location>
        <begin position="84"/>
        <end position="103"/>
    </location>
</feature>
<reference evidence="7 8" key="1">
    <citation type="submission" date="2023-10" db="EMBL/GenBank/DDBJ databases">
        <title>Comparative genomics analysis reveals potential genetic determinants of host preference in Cryptosporidium xiaoi.</title>
        <authorList>
            <person name="Xiao L."/>
            <person name="Li J."/>
        </authorList>
    </citation>
    <scope>NUCLEOTIDE SEQUENCE [LARGE SCALE GENOMIC DNA]</scope>
    <source>
        <strain evidence="7 8">52996</strain>
    </source>
</reference>
<evidence type="ECO:0000256" key="3">
    <source>
        <dbReference type="ARBA" id="ARBA00022989"/>
    </source>
</evidence>
<evidence type="ECO:0000256" key="1">
    <source>
        <dbReference type="ARBA" id="ARBA00004141"/>
    </source>
</evidence>
<evidence type="ECO:0000259" key="6">
    <source>
        <dbReference type="Pfam" id="PF03151"/>
    </source>
</evidence>
<feature type="transmembrane region" description="Helical" evidence="5">
    <location>
        <begin position="109"/>
        <end position="127"/>
    </location>
</feature>
<keyword evidence="3 5" id="KW-1133">Transmembrane helix</keyword>
<feature type="transmembrane region" description="Helical" evidence="5">
    <location>
        <begin position="260"/>
        <end position="279"/>
    </location>
</feature>
<evidence type="ECO:0000256" key="4">
    <source>
        <dbReference type="ARBA" id="ARBA00023136"/>
    </source>
</evidence>
<dbReference type="Pfam" id="PF03151">
    <property type="entry name" value="TPT"/>
    <property type="match status" value="1"/>
</dbReference>
<keyword evidence="2 5" id="KW-0812">Transmembrane</keyword>
<dbReference type="AlphaFoldDB" id="A0AAV9Y3G4"/>
<feature type="transmembrane region" description="Helical" evidence="5">
    <location>
        <begin position="190"/>
        <end position="211"/>
    </location>
</feature>
<proteinExistence type="predicted"/>
<dbReference type="GO" id="GO:0016020">
    <property type="term" value="C:membrane"/>
    <property type="evidence" value="ECO:0007669"/>
    <property type="project" value="UniProtKB-SubCell"/>
</dbReference>
<sequence length="391" mass="44150">MKFYRLKEALALFLYGFVSILLVFLNKHIFLGPTSYPSFTTWIQQVCGLFSYVFAYKLSNVVLGNGKFLSKPTIEYEKIKTCMYMSGSCTIFILLSNTCLKYVPISSYAISRSSTLFFNVVLTILILKQKINWKCMLGCLIVIIGFIVGSFDSSALNTYGILAGILSSLFQSIYTIQIKDVTIKLGNDEFLIYWYNVLITSVLALIPVFLSGEYIAFVELYKLDINGLFNVLGPILLSGVLNFFLGMITNWCIKITSPIAYNLTGYVKSCVQTIFGILFNHETFYINTIIGLLLTICGSIIYTFANLFAVRNSDKKNSLSENMKMYGEFENGEVETNDSEEKSDSYIVNTVPGKDESIKKLLNYRIQDYVINQNICDNVISDKNKVKLTVS</sequence>
<evidence type="ECO:0000313" key="8">
    <source>
        <dbReference type="Proteomes" id="UP001311799"/>
    </source>
</evidence>